<sequence length="188" mass="21511">MKGIFQEKPPRPKYPEICDVKLVLIDSGIDTSRFKPHSTRAASSSAASNASVSLEDILHTAGWSSESTFAKFYNKPIVKENTFADKVLSNYYYQHYRGGGLGKKKFHGVKLSELDNLEKLYEVNIQVYSLAPTQSHSEDEDNEENTPEITANLLRCSHHHYSSTLYLSLYENHFSYIKDLWQVLETRK</sequence>
<evidence type="ECO:0000313" key="2">
    <source>
        <dbReference type="Proteomes" id="UP001159427"/>
    </source>
</evidence>
<proteinExistence type="predicted"/>
<protein>
    <recommendedName>
        <fullName evidence="3">Peptidase S8/S53 domain-containing protein</fullName>
    </recommendedName>
</protein>
<dbReference type="PANTHER" id="PTHR35617">
    <property type="entry name" value="PHAGE_INTEGRASE DOMAIN-CONTAINING PROTEIN"/>
    <property type="match status" value="1"/>
</dbReference>
<evidence type="ECO:0008006" key="3">
    <source>
        <dbReference type="Google" id="ProtNLM"/>
    </source>
</evidence>
<name>A0ABN8R9C6_9CNID</name>
<dbReference type="PANTHER" id="PTHR35617:SF3">
    <property type="entry name" value="CORE-BINDING (CB) DOMAIN-CONTAINING PROTEIN"/>
    <property type="match status" value="1"/>
</dbReference>
<gene>
    <name evidence="1" type="ORF">PEVE_00010217</name>
</gene>
<keyword evidence="2" id="KW-1185">Reference proteome</keyword>
<dbReference type="EMBL" id="CALNXI010001716">
    <property type="protein sequence ID" value="CAH3175602.1"/>
    <property type="molecule type" value="Genomic_DNA"/>
</dbReference>
<dbReference type="Proteomes" id="UP001159427">
    <property type="component" value="Unassembled WGS sequence"/>
</dbReference>
<organism evidence="1 2">
    <name type="scientific">Porites evermanni</name>
    <dbReference type="NCBI Taxonomy" id="104178"/>
    <lineage>
        <taxon>Eukaryota</taxon>
        <taxon>Metazoa</taxon>
        <taxon>Cnidaria</taxon>
        <taxon>Anthozoa</taxon>
        <taxon>Hexacorallia</taxon>
        <taxon>Scleractinia</taxon>
        <taxon>Fungiina</taxon>
        <taxon>Poritidae</taxon>
        <taxon>Porites</taxon>
    </lineage>
</organism>
<evidence type="ECO:0000313" key="1">
    <source>
        <dbReference type="EMBL" id="CAH3175602.1"/>
    </source>
</evidence>
<reference evidence="1 2" key="1">
    <citation type="submission" date="2022-05" db="EMBL/GenBank/DDBJ databases">
        <authorList>
            <consortium name="Genoscope - CEA"/>
            <person name="William W."/>
        </authorList>
    </citation>
    <scope>NUCLEOTIDE SEQUENCE [LARGE SCALE GENOMIC DNA]</scope>
</reference>
<dbReference type="Gene3D" id="1.10.443.10">
    <property type="entry name" value="Intergrase catalytic core"/>
    <property type="match status" value="1"/>
</dbReference>
<accession>A0ABN8R9C6</accession>
<dbReference type="InterPro" id="IPR013762">
    <property type="entry name" value="Integrase-like_cat_sf"/>
</dbReference>
<comment type="caution">
    <text evidence="1">The sequence shown here is derived from an EMBL/GenBank/DDBJ whole genome shotgun (WGS) entry which is preliminary data.</text>
</comment>